<sequence>MPVYFDYKASEKDLMKIPGVGKKTAGDLIALGYTSVESLKGEDPEEMYARLCIMQGGNSDRCNLYVYRLAVYFAENEGKNPNPSLLLWWNWKD</sequence>
<name>A0AAF0JMW3_9EURY</name>
<gene>
    <name evidence="1" type="ORF">L1994_00110</name>
</gene>
<dbReference type="EMBL" id="CP091092">
    <property type="protein sequence ID" value="WFN36836.1"/>
    <property type="molecule type" value="Genomic_DNA"/>
</dbReference>
<dbReference type="Pfam" id="PF11731">
    <property type="entry name" value="Cdd1"/>
    <property type="match status" value="1"/>
</dbReference>
<dbReference type="Gene3D" id="1.10.150.20">
    <property type="entry name" value="5' to 3' exonuclease, C-terminal subdomain"/>
    <property type="match status" value="1"/>
</dbReference>
<dbReference type="KEGG" id="manq:L1994_00110"/>
<accession>A0AAF0JMW3</accession>
<dbReference type="GeneID" id="79948752"/>
<dbReference type="Proteomes" id="UP001218895">
    <property type="component" value="Chromosome"/>
</dbReference>
<evidence type="ECO:0000313" key="1">
    <source>
        <dbReference type="EMBL" id="WFN36836.1"/>
    </source>
</evidence>
<dbReference type="RefSeq" id="WP_278099673.1">
    <property type="nucleotide sequence ID" value="NZ_CP091092.1"/>
</dbReference>
<dbReference type="InterPro" id="IPR021725">
    <property type="entry name" value="Cdd1"/>
</dbReference>
<proteinExistence type="predicted"/>
<protein>
    <submittedName>
        <fullName evidence="1">Helix-hairpin-helix domain-containing protein</fullName>
    </submittedName>
</protein>
<keyword evidence="2" id="KW-1185">Reference proteome</keyword>
<organism evidence="1 2">
    <name type="scientific">Methanomicrobium antiquum</name>
    <dbReference type="NCBI Taxonomy" id="487686"/>
    <lineage>
        <taxon>Archaea</taxon>
        <taxon>Methanobacteriati</taxon>
        <taxon>Methanobacteriota</taxon>
        <taxon>Stenosarchaea group</taxon>
        <taxon>Methanomicrobia</taxon>
        <taxon>Methanomicrobiales</taxon>
        <taxon>Methanomicrobiaceae</taxon>
        <taxon>Methanomicrobium</taxon>
    </lineage>
</organism>
<dbReference type="AlphaFoldDB" id="A0AAF0JMW3"/>
<reference evidence="1" key="1">
    <citation type="submission" date="2022-01" db="EMBL/GenBank/DDBJ databases">
        <title>Complete genome of Methanomicrobium antiquum DSM 21220.</title>
        <authorList>
            <person name="Chen S.-C."/>
            <person name="You Y.-T."/>
            <person name="Zhou Y.-Z."/>
            <person name="Lai M.-C."/>
        </authorList>
    </citation>
    <scope>NUCLEOTIDE SEQUENCE</scope>
    <source>
        <strain evidence="1">DSM 21220</strain>
    </source>
</reference>
<evidence type="ECO:0000313" key="2">
    <source>
        <dbReference type="Proteomes" id="UP001218895"/>
    </source>
</evidence>